<accession>A0A0M0G1Q8</accession>
<dbReference type="EMBL" id="LGUE01000005">
    <property type="protein sequence ID" value="KON83744.1"/>
    <property type="molecule type" value="Genomic_DNA"/>
</dbReference>
<evidence type="ECO:0000313" key="3">
    <source>
        <dbReference type="EMBL" id="KON83744.1"/>
    </source>
</evidence>
<sequence>MKTVTSGSSTDFQNQEELKKHVFKTLDFYYPACIDHEKGGYINGFLDDGIITDTTTKHLVATSRYIYNFSIGAILGGEEDYFEAARHGIRFLNEHHRDHQHNGYFFEMNGTEVENPAKMAYGHAFVLLASSIAYKAGIEEAKDVMENVYDVLETHFWDEDHGLYRDEWNADWTSLSPYRGQNPNMHLCEAMLSSYEATGNEVYLRRAYTLAKMVTIDLAERSEELVWENYTPEWEPDYMYNKGDTKDEFRPYGFIPGHQFEWAKLLMWLDRHRSEPWMLEKAEDLYERAWELAWDNEYGGLFFAVSPELDVIDHDKNYWVMSEAIAASALLAAKTESQTYLEKYQQLFSYSADNLMDHEHGGWYKLLDRENEKYSQEKSSPPKTDYHPVAACYQAIIALDDPS</sequence>
<keyword evidence="4" id="KW-1185">Reference proteome</keyword>
<dbReference type="PATRIC" id="fig|189381.12.peg.4267"/>
<dbReference type="Proteomes" id="UP000037405">
    <property type="component" value="Unassembled WGS sequence"/>
</dbReference>
<evidence type="ECO:0000313" key="4">
    <source>
        <dbReference type="Proteomes" id="UP000037405"/>
    </source>
</evidence>
<gene>
    <name evidence="3" type="ORF">AF331_16375</name>
</gene>
<dbReference type="PANTHER" id="PTHR15108">
    <property type="entry name" value="N-ACYLGLUCOSAMINE-2-EPIMERASE"/>
    <property type="match status" value="1"/>
</dbReference>
<dbReference type="GO" id="GO:0005975">
    <property type="term" value="P:carbohydrate metabolic process"/>
    <property type="evidence" value="ECO:0007669"/>
    <property type="project" value="InterPro"/>
</dbReference>
<comment type="caution">
    <text evidence="3">The sequence shown here is derived from an EMBL/GenBank/DDBJ whole genome shotgun (WGS) entry which is preliminary data.</text>
</comment>
<dbReference type="InterPro" id="IPR012341">
    <property type="entry name" value="6hp_glycosidase-like_sf"/>
</dbReference>
<dbReference type="Pfam" id="PF07221">
    <property type="entry name" value="GlcNAc_2-epim"/>
    <property type="match status" value="1"/>
</dbReference>
<dbReference type="Gene3D" id="1.50.10.10">
    <property type="match status" value="1"/>
</dbReference>
<name>A0A0M0G1Q8_9BACI</name>
<protein>
    <submittedName>
        <fullName evidence="3">N-acylglucosamine 2-epimerase</fullName>
    </submittedName>
</protein>
<organism evidence="3 4">
    <name type="scientific">Rossellomorea marisflavi</name>
    <dbReference type="NCBI Taxonomy" id="189381"/>
    <lineage>
        <taxon>Bacteria</taxon>
        <taxon>Bacillati</taxon>
        <taxon>Bacillota</taxon>
        <taxon>Bacilli</taxon>
        <taxon>Bacillales</taxon>
        <taxon>Bacillaceae</taxon>
        <taxon>Rossellomorea</taxon>
    </lineage>
</organism>
<dbReference type="GO" id="GO:0016853">
    <property type="term" value="F:isomerase activity"/>
    <property type="evidence" value="ECO:0007669"/>
    <property type="project" value="UniProtKB-KW"/>
</dbReference>
<dbReference type="AlphaFoldDB" id="A0A0M0G1Q8"/>
<keyword evidence="2" id="KW-0413">Isomerase</keyword>
<dbReference type="RefSeq" id="WP_053429155.1">
    <property type="nucleotide sequence ID" value="NZ_LGUE01000005.1"/>
</dbReference>
<reference evidence="4" key="1">
    <citation type="submission" date="2015-07" db="EMBL/GenBank/DDBJ databases">
        <title>Fjat-14235 jcm11544.</title>
        <authorList>
            <person name="Liu B."/>
            <person name="Wang J."/>
            <person name="Zhu Y."/>
            <person name="Liu G."/>
            <person name="Chen Q."/>
            <person name="Chen Z."/>
            <person name="Lan J."/>
            <person name="Che J."/>
            <person name="Ge C."/>
            <person name="Shi H."/>
            <person name="Pan Z."/>
            <person name="Liu X."/>
        </authorList>
    </citation>
    <scope>NUCLEOTIDE SEQUENCE [LARGE SCALE GENOMIC DNA]</scope>
    <source>
        <strain evidence="4">JCM 11544</strain>
    </source>
</reference>
<dbReference type="STRING" id="189381.GCA_900166615_02135"/>
<proteinExistence type="inferred from homology"/>
<comment type="similarity">
    <text evidence="1">Belongs to the N-acylglucosamine 2-epimerase family.</text>
</comment>
<evidence type="ECO:0000256" key="2">
    <source>
        <dbReference type="ARBA" id="ARBA00023235"/>
    </source>
</evidence>
<dbReference type="SUPFAM" id="SSF48208">
    <property type="entry name" value="Six-hairpin glycosidases"/>
    <property type="match status" value="1"/>
</dbReference>
<dbReference type="InterPro" id="IPR010819">
    <property type="entry name" value="AGE/CE"/>
</dbReference>
<dbReference type="OrthoDB" id="5141876at2"/>
<evidence type="ECO:0000256" key="1">
    <source>
        <dbReference type="ARBA" id="ARBA00008558"/>
    </source>
</evidence>
<dbReference type="InterPro" id="IPR008928">
    <property type="entry name" value="6-hairpin_glycosidase_sf"/>
</dbReference>